<sequence length="146" mass="15577">MCGIAIINVILGCLAFIFQIMALFVSDDFHAYSQDLAFTGIWGGVYLILFGALLKNHKIGSGTIKVLAVGGVIIGAILIGLYSWSINSYPLPVDSCQGWDYYNPPTILLSCSRVVVDSLLIGCGILIVLVNTIIASKASSLVLTSY</sequence>
<evidence type="ECO:0000313" key="3">
    <source>
        <dbReference type="Proteomes" id="UP000000305"/>
    </source>
</evidence>
<evidence type="ECO:0000313" key="2">
    <source>
        <dbReference type="EMBL" id="EFX82346.1"/>
    </source>
</evidence>
<dbReference type="InParanoid" id="E9GEA4"/>
<feature type="transmembrane region" description="Helical" evidence="1">
    <location>
        <begin position="36"/>
        <end position="54"/>
    </location>
</feature>
<keyword evidence="1" id="KW-0812">Transmembrane</keyword>
<dbReference type="PhylomeDB" id="E9GEA4"/>
<dbReference type="HOGENOM" id="CLU_152141_0_0_1"/>
<gene>
    <name evidence="2" type="ORF">DAPPUDRAFT_101710</name>
</gene>
<organism evidence="2 3">
    <name type="scientific">Daphnia pulex</name>
    <name type="common">Water flea</name>
    <dbReference type="NCBI Taxonomy" id="6669"/>
    <lineage>
        <taxon>Eukaryota</taxon>
        <taxon>Metazoa</taxon>
        <taxon>Ecdysozoa</taxon>
        <taxon>Arthropoda</taxon>
        <taxon>Crustacea</taxon>
        <taxon>Branchiopoda</taxon>
        <taxon>Diplostraca</taxon>
        <taxon>Cladocera</taxon>
        <taxon>Anomopoda</taxon>
        <taxon>Daphniidae</taxon>
        <taxon>Daphnia</taxon>
    </lineage>
</organism>
<dbReference type="AlphaFoldDB" id="E9GEA4"/>
<feature type="transmembrane region" description="Helical" evidence="1">
    <location>
        <begin position="5"/>
        <end position="24"/>
    </location>
</feature>
<dbReference type="EMBL" id="GL732540">
    <property type="protein sequence ID" value="EFX82346.1"/>
    <property type="molecule type" value="Genomic_DNA"/>
</dbReference>
<dbReference type="OrthoDB" id="6358178at2759"/>
<dbReference type="Proteomes" id="UP000000305">
    <property type="component" value="Unassembled WGS sequence"/>
</dbReference>
<reference evidence="2 3" key="1">
    <citation type="journal article" date="2011" name="Science">
        <title>The ecoresponsive genome of Daphnia pulex.</title>
        <authorList>
            <person name="Colbourne J.K."/>
            <person name="Pfrender M.E."/>
            <person name="Gilbert D."/>
            <person name="Thomas W.K."/>
            <person name="Tucker A."/>
            <person name="Oakley T.H."/>
            <person name="Tokishita S."/>
            <person name="Aerts A."/>
            <person name="Arnold G.J."/>
            <person name="Basu M.K."/>
            <person name="Bauer D.J."/>
            <person name="Caceres C.E."/>
            <person name="Carmel L."/>
            <person name="Casola C."/>
            <person name="Choi J.H."/>
            <person name="Detter J.C."/>
            <person name="Dong Q."/>
            <person name="Dusheyko S."/>
            <person name="Eads B.D."/>
            <person name="Frohlich T."/>
            <person name="Geiler-Samerotte K.A."/>
            <person name="Gerlach D."/>
            <person name="Hatcher P."/>
            <person name="Jogdeo S."/>
            <person name="Krijgsveld J."/>
            <person name="Kriventseva E.V."/>
            <person name="Kultz D."/>
            <person name="Laforsch C."/>
            <person name="Lindquist E."/>
            <person name="Lopez J."/>
            <person name="Manak J.R."/>
            <person name="Muller J."/>
            <person name="Pangilinan J."/>
            <person name="Patwardhan R.P."/>
            <person name="Pitluck S."/>
            <person name="Pritham E.J."/>
            <person name="Rechtsteiner A."/>
            <person name="Rho M."/>
            <person name="Rogozin I.B."/>
            <person name="Sakarya O."/>
            <person name="Salamov A."/>
            <person name="Schaack S."/>
            <person name="Shapiro H."/>
            <person name="Shiga Y."/>
            <person name="Skalitzky C."/>
            <person name="Smith Z."/>
            <person name="Souvorov A."/>
            <person name="Sung W."/>
            <person name="Tang Z."/>
            <person name="Tsuchiya D."/>
            <person name="Tu H."/>
            <person name="Vos H."/>
            <person name="Wang M."/>
            <person name="Wolf Y.I."/>
            <person name="Yamagata H."/>
            <person name="Yamada T."/>
            <person name="Ye Y."/>
            <person name="Shaw J.R."/>
            <person name="Andrews J."/>
            <person name="Crease T.J."/>
            <person name="Tang H."/>
            <person name="Lucas S.M."/>
            <person name="Robertson H.M."/>
            <person name="Bork P."/>
            <person name="Koonin E.V."/>
            <person name="Zdobnov E.M."/>
            <person name="Grigoriev I.V."/>
            <person name="Lynch M."/>
            <person name="Boore J.L."/>
        </authorList>
    </citation>
    <scope>NUCLEOTIDE SEQUENCE [LARGE SCALE GENOMIC DNA]</scope>
</reference>
<keyword evidence="3" id="KW-1185">Reference proteome</keyword>
<accession>E9GEA4</accession>
<keyword evidence="1" id="KW-1133">Transmembrane helix</keyword>
<name>E9GEA4_DAPPU</name>
<feature type="transmembrane region" description="Helical" evidence="1">
    <location>
        <begin position="106"/>
        <end position="130"/>
    </location>
</feature>
<feature type="transmembrane region" description="Helical" evidence="1">
    <location>
        <begin position="66"/>
        <end position="86"/>
    </location>
</feature>
<keyword evidence="1" id="KW-0472">Membrane</keyword>
<protein>
    <submittedName>
        <fullName evidence="2">Uncharacterized protein</fullName>
    </submittedName>
</protein>
<evidence type="ECO:0000256" key="1">
    <source>
        <dbReference type="SAM" id="Phobius"/>
    </source>
</evidence>
<proteinExistence type="predicted"/>
<dbReference type="KEGG" id="dpx:DAPPUDRAFT_101710"/>